<sequence length="62" mass="6989">MITNVVKTQLMHSDPWEWSGMYHVTTDDPKRQGYWVADGGCGMDDIDQWVADGGTITEETIV</sequence>
<protein>
    <submittedName>
        <fullName evidence="1">Uncharacterized protein</fullName>
    </submittedName>
</protein>
<evidence type="ECO:0000313" key="1">
    <source>
        <dbReference type="EMBL" id="SVB76893.1"/>
    </source>
</evidence>
<gene>
    <name evidence="1" type="ORF">METZ01_LOCUS229747</name>
</gene>
<dbReference type="AlphaFoldDB" id="A0A382GQN5"/>
<dbReference type="EMBL" id="UINC01056637">
    <property type="protein sequence ID" value="SVB76893.1"/>
    <property type="molecule type" value="Genomic_DNA"/>
</dbReference>
<reference evidence="1" key="1">
    <citation type="submission" date="2018-05" db="EMBL/GenBank/DDBJ databases">
        <authorList>
            <person name="Lanie J.A."/>
            <person name="Ng W.-L."/>
            <person name="Kazmierczak K.M."/>
            <person name="Andrzejewski T.M."/>
            <person name="Davidsen T.M."/>
            <person name="Wayne K.J."/>
            <person name="Tettelin H."/>
            <person name="Glass J.I."/>
            <person name="Rusch D."/>
            <person name="Podicherti R."/>
            <person name="Tsui H.-C.T."/>
            <person name="Winkler M.E."/>
        </authorList>
    </citation>
    <scope>NUCLEOTIDE SEQUENCE</scope>
</reference>
<accession>A0A382GQN5</accession>
<feature type="non-terminal residue" evidence="1">
    <location>
        <position position="62"/>
    </location>
</feature>
<proteinExistence type="predicted"/>
<name>A0A382GQN5_9ZZZZ</name>
<organism evidence="1">
    <name type="scientific">marine metagenome</name>
    <dbReference type="NCBI Taxonomy" id="408172"/>
    <lineage>
        <taxon>unclassified sequences</taxon>
        <taxon>metagenomes</taxon>
        <taxon>ecological metagenomes</taxon>
    </lineage>
</organism>